<evidence type="ECO:0000313" key="1">
    <source>
        <dbReference type="EMBL" id="TFK54149.1"/>
    </source>
</evidence>
<protein>
    <submittedName>
        <fullName evidence="1">Uncharacterized protein</fullName>
    </submittedName>
</protein>
<keyword evidence="2" id="KW-1185">Reference proteome</keyword>
<dbReference type="EMBL" id="ML213506">
    <property type="protein sequence ID" value="TFK54149.1"/>
    <property type="molecule type" value="Genomic_DNA"/>
</dbReference>
<organism evidence="1 2">
    <name type="scientific">Heliocybe sulcata</name>
    <dbReference type="NCBI Taxonomy" id="5364"/>
    <lineage>
        <taxon>Eukaryota</taxon>
        <taxon>Fungi</taxon>
        <taxon>Dikarya</taxon>
        <taxon>Basidiomycota</taxon>
        <taxon>Agaricomycotina</taxon>
        <taxon>Agaricomycetes</taxon>
        <taxon>Gloeophyllales</taxon>
        <taxon>Gloeophyllaceae</taxon>
        <taxon>Heliocybe</taxon>
    </lineage>
</organism>
<dbReference type="Proteomes" id="UP000305948">
    <property type="component" value="Unassembled WGS sequence"/>
</dbReference>
<evidence type="ECO:0000313" key="2">
    <source>
        <dbReference type="Proteomes" id="UP000305948"/>
    </source>
</evidence>
<name>A0A5C3N8H6_9AGAM</name>
<reference evidence="1 2" key="1">
    <citation type="journal article" date="2019" name="Nat. Ecol. Evol.">
        <title>Megaphylogeny resolves global patterns of mushroom evolution.</title>
        <authorList>
            <person name="Varga T."/>
            <person name="Krizsan K."/>
            <person name="Foldi C."/>
            <person name="Dima B."/>
            <person name="Sanchez-Garcia M."/>
            <person name="Sanchez-Ramirez S."/>
            <person name="Szollosi G.J."/>
            <person name="Szarkandi J.G."/>
            <person name="Papp V."/>
            <person name="Albert L."/>
            <person name="Andreopoulos W."/>
            <person name="Angelini C."/>
            <person name="Antonin V."/>
            <person name="Barry K.W."/>
            <person name="Bougher N.L."/>
            <person name="Buchanan P."/>
            <person name="Buyck B."/>
            <person name="Bense V."/>
            <person name="Catcheside P."/>
            <person name="Chovatia M."/>
            <person name="Cooper J."/>
            <person name="Damon W."/>
            <person name="Desjardin D."/>
            <person name="Finy P."/>
            <person name="Geml J."/>
            <person name="Haridas S."/>
            <person name="Hughes K."/>
            <person name="Justo A."/>
            <person name="Karasinski D."/>
            <person name="Kautmanova I."/>
            <person name="Kiss B."/>
            <person name="Kocsube S."/>
            <person name="Kotiranta H."/>
            <person name="LaButti K.M."/>
            <person name="Lechner B.E."/>
            <person name="Liimatainen K."/>
            <person name="Lipzen A."/>
            <person name="Lukacs Z."/>
            <person name="Mihaltcheva S."/>
            <person name="Morgado L.N."/>
            <person name="Niskanen T."/>
            <person name="Noordeloos M.E."/>
            <person name="Ohm R.A."/>
            <person name="Ortiz-Santana B."/>
            <person name="Ovrebo C."/>
            <person name="Racz N."/>
            <person name="Riley R."/>
            <person name="Savchenko A."/>
            <person name="Shiryaev A."/>
            <person name="Soop K."/>
            <person name="Spirin V."/>
            <person name="Szebenyi C."/>
            <person name="Tomsovsky M."/>
            <person name="Tulloss R.E."/>
            <person name="Uehling J."/>
            <person name="Grigoriev I.V."/>
            <person name="Vagvolgyi C."/>
            <person name="Papp T."/>
            <person name="Martin F.M."/>
            <person name="Miettinen O."/>
            <person name="Hibbett D.S."/>
            <person name="Nagy L.G."/>
        </authorList>
    </citation>
    <scope>NUCLEOTIDE SEQUENCE [LARGE SCALE GENOMIC DNA]</scope>
    <source>
        <strain evidence="1 2">OMC1185</strain>
    </source>
</reference>
<accession>A0A5C3N8H6</accession>
<proteinExistence type="predicted"/>
<dbReference type="AlphaFoldDB" id="A0A5C3N8H6"/>
<sequence length="168" mass="18354">MSVTETADAAHSRFTRVAIATGNAGPLAVVAAVDELRFDKRIGLVSSIERLRAVPGGLLRHYCCPRPGRCGHKRALFSCVHIRHGHRCGFRASQTTDSGCCRGPMRVRGLGAQNQYPLTYCIRPSSSPATLPKRSPPSVFSCTLQIRYLCLRLLVAPVGRTTQHSTFH</sequence>
<gene>
    <name evidence="1" type="ORF">OE88DRAFT_1156666</name>
</gene>